<keyword evidence="2" id="KW-0808">Transferase</keyword>
<name>A0A1H4G944_9SPHI</name>
<gene>
    <name evidence="2" type="ORF">SAMN05443550_10992</name>
</gene>
<dbReference type="InterPro" id="IPR014710">
    <property type="entry name" value="RmlC-like_jellyroll"/>
</dbReference>
<accession>A0A1H4G944</accession>
<dbReference type="PROSITE" id="PS50042">
    <property type="entry name" value="CNMP_BINDING_3"/>
    <property type="match status" value="1"/>
</dbReference>
<keyword evidence="3" id="KW-1185">Reference proteome</keyword>
<evidence type="ECO:0000259" key="1">
    <source>
        <dbReference type="PROSITE" id="PS50042"/>
    </source>
</evidence>
<feature type="domain" description="Cyclic nucleotide-binding" evidence="1">
    <location>
        <begin position="12"/>
        <end position="115"/>
    </location>
</feature>
<reference evidence="2 3" key="1">
    <citation type="submission" date="2016-10" db="EMBL/GenBank/DDBJ databases">
        <authorList>
            <person name="de Groot N.N."/>
        </authorList>
    </citation>
    <scope>NUCLEOTIDE SEQUENCE [LARGE SCALE GENOMIC DNA]</scope>
    <source>
        <strain evidence="2 3">DSM 19033</strain>
    </source>
</reference>
<dbReference type="GO" id="GO:0016301">
    <property type="term" value="F:kinase activity"/>
    <property type="evidence" value="ECO:0007669"/>
    <property type="project" value="UniProtKB-KW"/>
</dbReference>
<keyword evidence="2" id="KW-0418">Kinase</keyword>
<evidence type="ECO:0000313" key="2">
    <source>
        <dbReference type="EMBL" id="SEB05540.1"/>
    </source>
</evidence>
<dbReference type="OrthoDB" id="9152304at2"/>
<dbReference type="SUPFAM" id="SSF51206">
    <property type="entry name" value="cAMP-binding domain-like"/>
    <property type="match status" value="1"/>
</dbReference>
<protein>
    <submittedName>
        <fullName evidence="2">cAMP-binding domain of CRP or a regulatory subunit of cAMP-dependent protein kinases</fullName>
    </submittedName>
</protein>
<dbReference type="Proteomes" id="UP000198850">
    <property type="component" value="Unassembled WGS sequence"/>
</dbReference>
<dbReference type="Gene3D" id="2.60.120.10">
    <property type="entry name" value="Jelly Rolls"/>
    <property type="match status" value="1"/>
</dbReference>
<dbReference type="InterPro" id="IPR018490">
    <property type="entry name" value="cNMP-bd_dom_sf"/>
</dbReference>
<evidence type="ECO:0000313" key="3">
    <source>
        <dbReference type="Proteomes" id="UP000198850"/>
    </source>
</evidence>
<proteinExistence type="predicted"/>
<dbReference type="EMBL" id="FNRA01000009">
    <property type="protein sequence ID" value="SEB05540.1"/>
    <property type="molecule type" value="Genomic_DNA"/>
</dbReference>
<sequence>MDHGLLLRNIARYIKLDKDEEEYLIPLLMSKKVKANEVLLEAGDVNSKVIFVTGGCLRSYALDSNGFEHILQFAPPGWWIIDMLSYITGEPSRLNIDAIEDSEIIYLLKSDFDTIYLEVPKFERFGRILTMNGMATFQHRQIDNVSLSPAERYIKFCKLYPSLIRDLPLKQIASYIGVTPEFLTRMLATSVFSKQY</sequence>
<dbReference type="STRING" id="425514.SAMN05443550_10992"/>
<dbReference type="CDD" id="cd00038">
    <property type="entry name" value="CAP_ED"/>
    <property type="match status" value="1"/>
</dbReference>
<dbReference type="Pfam" id="PF00027">
    <property type="entry name" value="cNMP_binding"/>
    <property type="match status" value="1"/>
</dbReference>
<dbReference type="InterPro" id="IPR000595">
    <property type="entry name" value="cNMP-bd_dom"/>
</dbReference>
<dbReference type="AlphaFoldDB" id="A0A1H4G944"/>
<dbReference type="RefSeq" id="WP_090558369.1">
    <property type="nucleotide sequence ID" value="NZ_FNRA01000009.1"/>
</dbReference>
<organism evidence="2 3">
    <name type="scientific">Pedobacter hartonius</name>
    <dbReference type="NCBI Taxonomy" id="425514"/>
    <lineage>
        <taxon>Bacteria</taxon>
        <taxon>Pseudomonadati</taxon>
        <taxon>Bacteroidota</taxon>
        <taxon>Sphingobacteriia</taxon>
        <taxon>Sphingobacteriales</taxon>
        <taxon>Sphingobacteriaceae</taxon>
        <taxon>Pedobacter</taxon>
    </lineage>
</organism>